<feature type="active site" description="Nucleophile" evidence="5">
    <location>
        <position position="42"/>
    </location>
</feature>
<evidence type="ECO:0000256" key="2">
    <source>
        <dbReference type="ARBA" id="ARBA00005642"/>
    </source>
</evidence>
<keyword evidence="3 5" id="KW-0819">tRNA processing</keyword>
<evidence type="ECO:0000256" key="5">
    <source>
        <dbReference type="HAMAP-Rule" id="MF_01080"/>
    </source>
</evidence>
<comment type="similarity">
    <text evidence="2 5">Belongs to the pseudouridine synthase TruB family. Type 1 subfamily.</text>
</comment>
<protein>
    <recommendedName>
        <fullName evidence="5">tRNA pseudouridine synthase B</fullName>
        <ecNumber evidence="5">5.4.99.25</ecNumber>
    </recommendedName>
    <alternativeName>
        <fullName evidence="5">tRNA pseudouridine(55) synthase</fullName>
        <shortName evidence="5">Psi55 synthase</shortName>
    </alternativeName>
    <alternativeName>
        <fullName evidence="5">tRNA pseudouridylate synthase</fullName>
    </alternativeName>
    <alternativeName>
        <fullName evidence="5">tRNA-uridine isomerase</fullName>
    </alternativeName>
</protein>
<dbReference type="InterPro" id="IPR020103">
    <property type="entry name" value="PsdUridine_synth_cat_dom_sf"/>
</dbReference>
<dbReference type="Gene3D" id="3.30.2350.10">
    <property type="entry name" value="Pseudouridine synthase"/>
    <property type="match status" value="1"/>
</dbReference>
<name>A0A7T0BXD3_9BACT</name>
<dbReference type="EMBL" id="CP048685">
    <property type="protein sequence ID" value="QPJ62668.1"/>
    <property type="molecule type" value="Genomic_DNA"/>
</dbReference>
<dbReference type="GO" id="GO:0003723">
    <property type="term" value="F:RNA binding"/>
    <property type="evidence" value="ECO:0007669"/>
    <property type="project" value="InterPro"/>
</dbReference>
<dbReference type="SUPFAM" id="SSF55120">
    <property type="entry name" value="Pseudouridine synthase"/>
    <property type="match status" value="1"/>
</dbReference>
<dbReference type="InterPro" id="IPR036974">
    <property type="entry name" value="PUA_sf"/>
</dbReference>
<keyword evidence="4 5" id="KW-0413">Isomerase</keyword>
<feature type="domain" description="Pseudouridine synthase II N-terminal" evidence="6">
    <location>
        <begin position="30"/>
        <end position="175"/>
    </location>
</feature>
<evidence type="ECO:0000313" key="8">
    <source>
        <dbReference type="EMBL" id="QPJ62668.1"/>
    </source>
</evidence>
<dbReference type="GO" id="GO:1990481">
    <property type="term" value="P:mRNA pseudouridine synthesis"/>
    <property type="evidence" value="ECO:0007669"/>
    <property type="project" value="TreeGrafter"/>
</dbReference>
<evidence type="ECO:0000256" key="3">
    <source>
        <dbReference type="ARBA" id="ARBA00022694"/>
    </source>
</evidence>
<comment type="catalytic activity">
    <reaction evidence="1 5">
        <text>uridine(55) in tRNA = pseudouridine(55) in tRNA</text>
        <dbReference type="Rhea" id="RHEA:42532"/>
        <dbReference type="Rhea" id="RHEA-COMP:10101"/>
        <dbReference type="Rhea" id="RHEA-COMP:10102"/>
        <dbReference type="ChEBI" id="CHEBI:65314"/>
        <dbReference type="ChEBI" id="CHEBI:65315"/>
        <dbReference type="EC" id="5.4.99.25"/>
    </reaction>
</comment>
<reference evidence="8 9" key="1">
    <citation type="submission" date="2020-02" db="EMBL/GenBank/DDBJ databases">
        <title>Genomic and physiological characterization of two novel Nitrospinaceae genera.</title>
        <authorList>
            <person name="Mueller A.J."/>
            <person name="Jung M.-Y."/>
            <person name="Strachan C.R."/>
            <person name="Herbold C.W."/>
            <person name="Kirkegaard R.H."/>
            <person name="Daims H."/>
        </authorList>
    </citation>
    <scope>NUCLEOTIDE SEQUENCE [LARGE SCALE GENOMIC DNA]</scope>
    <source>
        <strain evidence="8">EB</strain>
    </source>
</reference>
<dbReference type="InterPro" id="IPR014780">
    <property type="entry name" value="tRNA_psdUridine_synth_TruB"/>
</dbReference>
<comment type="function">
    <text evidence="5">Responsible for synthesis of pseudouridine from uracil-55 in the psi GC loop of transfer RNAs.</text>
</comment>
<dbReference type="CDD" id="cd02573">
    <property type="entry name" value="PseudoU_synth_EcTruB"/>
    <property type="match status" value="1"/>
</dbReference>
<dbReference type="PANTHER" id="PTHR13767">
    <property type="entry name" value="TRNA-PSEUDOURIDINE SYNTHASE"/>
    <property type="match status" value="1"/>
</dbReference>
<evidence type="ECO:0000259" key="7">
    <source>
        <dbReference type="Pfam" id="PF16198"/>
    </source>
</evidence>
<feature type="domain" description="tRNA pseudouridylate synthase B C-terminal" evidence="7">
    <location>
        <begin position="176"/>
        <end position="230"/>
    </location>
</feature>
<dbReference type="EC" id="5.4.99.25" evidence="5"/>
<sequence length="315" mass="34920">MKSTLNKVVNLYKPSGPTSFALVRRVQNCVSATKAGHIGTLDPLAEGVLPVCLNGATRIIQFMSRLPKTYLAEMELGKSTDTQDCDGQVLETGDWQHITEQQVREVMKDLEGDTQQVPPMFSAKKKNGVPLYKLARNGITVKREPVSIRLHSVEFLSMEGNRVTFRAHCSAGTYIRTLCHDMGVKLGCGAHMTRLVREKVGPFDQNSSITLENLDESRADGTLTDKLVEPDQALQFIPEIRVKPEGELAVTHGRPILKSFLDAVPEKINPGNYYRVTRFAGGLMAIAEPLVDSKQFDLLGPDEVAFKLKRVFIEP</sequence>
<proteinExistence type="inferred from homology"/>
<dbReference type="GO" id="GO:0031119">
    <property type="term" value="P:tRNA pseudouridine synthesis"/>
    <property type="evidence" value="ECO:0007669"/>
    <property type="project" value="UniProtKB-UniRule"/>
</dbReference>
<evidence type="ECO:0000259" key="6">
    <source>
        <dbReference type="Pfam" id="PF01509"/>
    </source>
</evidence>
<dbReference type="Gene3D" id="2.30.130.10">
    <property type="entry name" value="PUA domain"/>
    <property type="match status" value="1"/>
</dbReference>
<evidence type="ECO:0000256" key="1">
    <source>
        <dbReference type="ARBA" id="ARBA00000385"/>
    </source>
</evidence>
<dbReference type="Proteomes" id="UP000594688">
    <property type="component" value="Chromosome"/>
</dbReference>
<dbReference type="InterPro" id="IPR002501">
    <property type="entry name" value="PsdUridine_synth_N"/>
</dbReference>
<dbReference type="InterPro" id="IPR032819">
    <property type="entry name" value="TruB_C"/>
</dbReference>
<gene>
    <name evidence="5 8" type="primary">truB</name>
    <name evidence="8" type="ORF">G3M70_12600</name>
</gene>
<evidence type="ECO:0000313" key="9">
    <source>
        <dbReference type="Proteomes" id="UP000594688"/>
    </source>
</evidence>
<organism evidence="8 9">
    <name type="scientific">Candidatus Nitronauta litoralis</name>
    <dbReference type="NCBI Taxonomy" id="2705533"/>
    <lineage>
        <taxon>Bacteria</taxon>
        <taxon>Pseudomonadati</taxon>
        <taxon>Nitrospinota/Tectimicrobiota group</taxon>
        <taxon>Nitrospinota</taxon>
        <taxon>Nitrospinia</taxon>
        <taxon>Nitrospinales</taxon>
        <taxon>Nitrospinaceae</taxon>
        <taxon>Candidatus Nitronauta</taxon>
    </lineage>
</organism>
<dbReference type="AlphaFoldDB" id="A0A7T0BXD3"/>
<dbReference type="Pfam" id="PF16198">
    <property type="entry name" value="TruB_C_2"/>
    <property type="match status" value="1"/>
</dbReference>
<dbReference type="Pfam" id="PF01509">
    <property type="entry name" value="TruB_N"/>
    <property type="match status" value="1"/>
</dbReference>
<evidence type="ECO:0000256" key="4">
    <source>
        <dbReference type="ARBA" id="ARBA00023235"/>
    </source>
</evidence>
<dbReference type="HAMAP" id="MF_01080">
    <property type="entry name" value="TruB_bact"/>
    <property type="match status" value="1"/>
</dbReference>
<dbReference type="KEGG" id="nli:G3M70_12600"/>
<dbReference type="GO" id="GO:0160148">
    <property type="term" value="F:tRNA pseudouridine(55) synthase activity"/>
    <property type="evidence" value="ECO:0007669"/>
    <property type="project" value="UniProtKB-EC"/>
</dbReference>
<dbReference type="NCBIfam" id="TIGR00431">
    <property type="entry name" value="TruB"/>
    <property type="match status" value="1"/>
</dbReference>
<accession>A0A7T0BXD3</accession>
<dbReference type="PANTHER" id="PTHR13767:SF2">
    <property type="entry name" value="PSEUDOURIDYLATE SYNTHASE TRUB1"/>
    <property type="match status" value="1"/>
</dbReference>